<proteinExistence type="predicted"/>
<comment type="caution">
    <text evidence="1">The sequence shown here is derived from an EMBL/GenBank/DDBJ whole genome shotgun (WGS) entry which is preliminary data.</text>
</comment>
<accession>A0A834CGS7</accession>
<evidence type="ECO:0000313" key="2">
    <source>
        <dbReference type="Proteomes" id="UP000646548"/>
    </source>
</evidence>
<name>A0A834CGS7_ORYME</name>
<evidence type="ECO:0000313" key="1">
    <source>
        <dbReference type="EMBL" id="KAF6728238.1"/>
    </source>
</evidence>
<gene>
    <name evidence="1" type="ORF">FQA47_004319</name>
</gene>
<dbReference type="Gene3D" id="3.30.70.1820">
    <property type="entry name" value="L1 transposable element, RRM domain"/>
    <property type="match status" value="1"/>
</dbReference>
<dbReference type="Proteomes" id="UP000646548">
    <property type="component" value="Unassembled WGS sequence"/>
</dbReference>
<dbReference type="EMBL" id="WKFB01000288">
    <property type="protein sequence ID" value="KAF6728238.1"/>
    <property type="molecule type" value="Genomic_DNA"/>
</dbReference>
<sequence length="74" mass="8605">MSRQVEGVDGVQEGVKDKVREICKASVPEEQRNEVTAVDIAHRLDRLRTGEDQWAKPRSIIIRFMSRTVRDLIW</sequence>
<organism evidence="1 2">
    <name type="scientific">Oryzias melastigma</name>
    <name type="common">Marine medaka</name>
    <dbReference type="NCBI Taxonomy" id="30732"/>
    <lineage>
        <taxon>Eukaryota</taxon>
        <taxon>Metazoa</taxon>
        <taxon>Chordata</taxon>
        <taxon>Craniata</taxon>
        <taxon>Vertebrata</taxon>
        <taxon>Euteleostomi</taxon>
        <taxon>Actinopterygii</taxon>
        <taxon>Neopterygii</taxon>
        <taxon>Teleostei</taxon>
        <taxon>Neoteleostei</taxon>
        <taxon>Acanthomorphata</taxon>
        <taxon>Ovalentaria</taxon>
        <taxon>Atherinomorphae</taxon>
        <taxon>Beloniformes</taxon>
        <taxon>Adrianichthyidae</taxon>
        <taxon>Oryziinae</taxon>
        <taxon>Oryzias</taxon>
    </lineage>
</organism>
<reference evidence="1" key="1">
    <citation type="journal article" name="BMC Genomics">
        <title>Long-read sequencing and de novo genome assembly of marine medaka (Oryzias melastigma).</title>
        <authorList>
            <person name="Liang P."/>
            <person name="Saqib H.S.A."/>
            <person name="Ni X."/>
            <person name="Shen Y."/>
        </authorList>
    </citation>
    <scope>NUCLEOTIDE SEQUENCE</scope>
    <source>
        <strain evidence="1">Bigg-433</strain>
    </source>
</reference>
<dbReference type="AlphaFoldDB" id="A0A834CGS7"/>
<protein>
    <submittedName>
        <fullName evidence="1">Uncharacterized protein</fullName>
    </submittedName>
</protein>